<dbReference type="InterPro" id="IPR001763">
    <property type="entry name" value="Rhodanese-like_dom"/>
</dbReference>
<dbReference type="Pfam" id="PF00581">
    <property type="entry name" value="Rhodanese"/>
    <property type="match status" value="1"/>
</dbReference>
<reference evidence="2" key="1">
    <citation type="submission" date="2020-05" db="EMBL/GenBank/DDBJ databases">
        <authorList>
            <person name="Chiriac C."/>
            <person name="Salcher M."/>
            <person name="Ghai R."/>
            <person name="Kavagutti S V."/>
        </authorList>
    </citation>
    <scope>NUCLEOTIDE SEQUENCE</scope>
</reference>
<feature type="domain" description="Rhodanese" evidence="1">
    <location>
        <begin position="40"/>
        <end position="130"/>
    </location>
</feature>
<proteinExistence type="predicted"/>
<dbReference type="EMBL" id="CAEZTJ010000094">
    <property type="protein sequence ID" value="CAB4570744.1"/>
    <property type="molecule type" value="Genomic_DNA"/>
</dbReference>
<dbReference type="SMART" id="SM00450">
    <property type="entry name" value="RHOD"/>
    <property type="match status" value="1"/>
</dbReference>
<evidence type="ECO:0000313" key="2">
    <source>
        <dbReference type="EMBL" id="CAB4570744.1"/>
    </source>
</evidence>
<sequence>MRKSRLFTALVAAALLMAGCSSSGSATPKLGIEEFAAKAAEPGVVLLDVRTPMEFEEGHLDKAINIDFQSGTFEEEISKLDKETTYAVYCRSGNRSGQAVEVMAGLGFTNIYDMDGGVIDWAAAGKALYTN</sequence>
<dbReference type="InterPro" id="IPR050229">
    <property type="entry name" value="GlpE_sulfurtransferase"/>
</dbReference>
<organism evidence="2">
    <name type="scientific">freshwater metagenome</name>
    <dbReference type="NCBI Taxonomy" id="449393"/>
    <lineage>
        <taxon>unclassified sequences</taxon>
        <taxon>metagenomes</taxon>
        <taxon>ecological metagenomes</taxon>
    </lineage>
</organism>
<dbReference type="PROSITE" id="PS50206">
    <property type="entry name" value="RHODANESE_3"/>
    <property type="match status" value="1"/>
</dbReference>
<dbReference type="SUPFAM" id="SSF52821">
    <property type="entry name" value="Rhodanese/Cell cycle control phosphatase"/>
    <property type="match status" value="1"/>
</dbReference>
<dbReference type="AlphaFoldDB" id="A0A6J6E636"/>
<protein>
    <submittedName>
        <fullName evidence="2">Unannotated protein</fullName>
    </submittedName>
</protein>
<dbReference type="PANTHER" id="PTHR43031:SF16">
    <property type="entry name" value="OXIDOREDUCTASE"/>
    <property type="match status" value="1"/>
</dbReference>
<dbReference type="CDD" id="cd00158">
    <property type="entry name" value="RHOD"/>
    <property type="match status" value="1"/>
</dbReference>
<dbReference type="PROSITE" id="PS51257">
    <property type="entry name" value="PROKAR_LIPOPROTEIN"/>
    <property type="match status" value="1"/>
</dbReference>
<name>A0A6J6E636_9ZZZZ</name>
<dbReference type="PANTHER" id="PTHR43031">
    <property type="entry name" value="FAD-DEPENDENT OXIDOREDUCTASE"/>
    <property type="match status" value="1"/>
</dbReference>
<accession>A0A6J6E636</accession>
<dbReference type="InterPro" id="IPR036873">
    <property type="entry name" value="Rhodanese-like_dom_sf"/>
</dbReference>
<gene>
    <name evidence="2" type="ORF">UFOPK1650_00687</name>
</gene>
<evidence type="ECO:0000259" key="1">
    <source>
        <dbReference type="PROSITE" id="PS50206"/>
    </source>
</evidence>
<dbReference type="Gene3D" id="3.40.250.10">
    <property type="entry name" value="Rhodanese-like domain"/>
    <property type="match status" value="1"/>
</dbReference>